<dbReference type="GO" id="GO:0032259">
    <property type="term" value="P:methylation"/>
    <property type="evidence" value="ECO:0007669"/>
    <property type="project" value="UniProtKB-KW"/>
</dbReference>
<evidence type="ECO:0000256" key="5">
    <source>
        <dbReference type="ARBA" id="ARBA00022679"/>
    </source>
</evidence>
<comment type="similarity">
    <text evidence="2">Belongs to the MGMT family.</text>
</comment>
<feature type="domain" description="Methylated-DNA-[protein]-cysteine S-methyltransferase DNA binding" evidence="9">
    <location>
        <begin position="82"/>
        <end position="162"/>
    </location>
</feature>
<dbReference type="EMBL" id="QHBU01000212">
    <property type="protein sequence ID" value="PZR79288.1"/>
    <property type="molecule type" value="Genomic_DNA"/>
</dbReference>
<keyword evidence="7" id="KW-0234">DNA repair</keyword>
<name>A0A2W6A1B4_9BACT</name>
<dbReference type="CDD" id="cd06445">
    <property type="entry name" value="ATase"/>
    <property type="match status" value="1"/>
</dbReference>
<dbReference type="Proteomes" id="UP000248724">
    <property type="component" value="Unassembled WGS sequence"/>
</dbReference>
<accession>A0A2W6A1B4</accession>
<dbReference type="InterPro" id="IPR036217">
    <property type="entry name" value="MethylDNA_cys_MeTrfase_DNAb"/>
</dbReference>
<evidence type="ECO:0000256" key="4">
    <source>
        <dbReference type="ARBA" id="ARBA00022603"/>
    </source>
</evidence>
<organism evidence="11 12">
    <name type="scientific">Candidatus Aeolococcus gillhamiae</name>
    <dbReference type="NCBI Taxonomy" id="3127015"/>
    <lineage>
        <taxon>Bacteria</taxon>
        <taxon>Bacillati</taxon>
        <taxon>Candidatus Dormiibacterota</taxon>
        <taxon>Candidatus Dormibacteria</taxon>
        <taxon>Candidatus Aeolococcales</taxon>
        <taxon>Candidatus Aeolococcaceae</taxon>
        <taxon>Candidatus Aeolococcus</taxon>
    </lineage>
</organism>
<dbReference type="GO" id="GO:0003908">
    <property type="term" value="F:methylated-DNA-[protein]-cysteine S-methyltransferase activity"/>
    <property type="evidence" value="ECO:0007669"/>
    <property type="project" value="UniProtKB-EC"/>
</dbReference>
<keyword evidence="5" id="KW-0808">Transferase</keyword>
<dbReference type="EC" id="2.1.1.63" evidence="3"/>
<dbReference type="Proteomes" id="UP000606991">
    <property type="component" value="Unassembled WGS sequence"/>
</dbReference>
<gene>
    <name evidence="11" type="ORF">DLM65_11020</name>
    <name evidence="10" type="ORF">JF886_00055</name>
</gene>
<comment type="catalytic activity">
    <reaction evidence="8">
        <text>a 6-O-methyl-2'-deoxyguanosine in DNA + L-cysteinyl-[protein] = S-methyl-L-cysteinyl-[protein] + a 2'-deoxyguanosine in DNA</text>
        <dbReference type="Rhea" id="RHEA:24000"/>
        <dbReference type="Rhea" id="RHEA-COMP:10131"/>
        <dbReference type="Rhea" id="RHEA-COMP:10132"/>
        <dbReference type="Rhea" id="RHEA-COMP:11367"/>
        <dbReference type="Rhea" id="RHEA-COMP:11368"/>
        <dbReference type="ChEBI" id="CHEBI:29950"/>
        <dbReference type="ChEBI" id="CHEBI:82612"/>
        <dbReference type="ChEBI" id="CHEBI:85445"/>
        <dbReference type="ChEBI" id="CHEBI:85448"/>
        <dbReference type="EC" id="2.1.1.63"/>
    </reaction>
</comment>
<proteinExistence type="inferred from homology"/>
<dbReference type="NCBIfam" id="TIGR00589">
    <property type="entry name" value="ogt"/>
    <property type="match status" value="1"/>
</dbReference>
<evidence type="ECO:0000313" key="12">
    <source>
        <dbReference type="Proteomes" id="UP000248724"/>
    </source>
</evidence>
<evidence type="ECO:0000256" key="8">
    <source>
        <dbReference type="ARBA" id="ARBA00049348"/>
    </source>
</evidence>
<dbReference type="SUPFAM" id="SSF46767">
    <property type="entry name" value="Methylated DNA-protein cysteine methyltransferase, C-terminal domain"/>
    <property type="match status" value="1"/>
</dbReference>
<dbReference type="PANTHER" id="PTHR10815:SF13">
    <property type="entry name" value="METHYLATED-DNA--PROTEIN-CYSTEINE METHYLTRANSFERASE"/>
    <property type="match status" value="1"/>
</dbReference>
<reference evidence="11 12" key="1">
    <citation type="journal article" date="2017" name="Nature">
        <title>Atmospheric trace gases support primary production in Antarctic desert surface soil.</title>
        <authorList>
            <person name="Ji M."/>
            <person name="Greening C."/>
            <person name="Vanwonterghem I."/>
            <person name="Carere C.R."/>
            <person name="Bay S.K."/>
            <person name="Steen J.A."/>
            <person name="Montgomery K."/>
            <person name="Lines T."/>
            <person name="Beardall J."/>
            <person name="van Dorst J."/>
            <person name="Snape I."/>
            <person name="Stott M.B."/>
            <person name="Hugenholtz P."/>
            <person name="Ferrari B.C."/>
        </authorList>
    </citation>
    <scope>NUCLEOTIDE SEQUENCE [LARGE SCALE GENOMIC DNA]</scope>
    <source>
        <strain evidence="11">RRmetagenome_bin12</strain>
    </source>
</reference>
<accession>A0A934JQL1</accession>
<protein>
    <recommendedName>
        <fullName evidence="3">methylated-DNA--[protein]-cysteine S-methyltransferase</fullName>
        <ecNumber evidence="3">2.1.1.63</ecNumber>
    </recommendedName>
</protein>
<reference evidence="11" key="2">
    <citation type="submission" date="2018-05" db="EMBL/GenBank/DDBJ databases">
        <authorList>
            <person name="Ferrari B."/>
        </authorList>
    </citation>
    <scope>NUCLEOTIDE SEQUENCE</scope>
    <source>
        <strain evidence="11">RRmetagenome_bin12</strain>
    </source>
</reference>
<dbReference type="PANTHER" id="PTHR10815">
    <property type="entry name" value="METHYLATED-DNA--PROTEIN-CYSTEINE METHYLTRANSFERASE"/>
    <property type="match status" value="1"/>
</dbReference>
<keyword evidence="4" id="KW-0489">Methyltransferase</keyword>
<comment type="caution">
    <text evidence="11">The sequence shown here is derived from an EMBL/GenBank/DDBJ whole genome shotgun (WGS) entry which is preliminary data.</text>
</comment>
<dbReference type="InterPro" id="IPR001497">
    <property type="entry name" value="MethylDNA_cys_MeTrfase_AS"/>
</dbReference>
<evidence type="ECO:0000256" key="2">
    <source>
        <dbReference type="ARBA" id="ARBA00008711"/>
    </source>
</evidence>
<evidence type="ECO:0000256" key="1">
    <source>
        <dbReference type="ARBA" id="ARBA00001286"/>
    </source>
</evidence>
<dbReference type="RefSeq" id="WP_337308350.1">
    <property type="nucleotide sequence ID" value="NZ_JAEKNS010000002.1"/>
</dbReference>
<dbReference type="InterPro" id="IPR036388">
    <property type="entry name" value="WH-like_DNA-bd_sf"/>
</dbReference>
<dbReference type="InterPro" id="IPR036631">
    <property type="entry name" value="MGMT_N_sf"/>
</dbReference>
<sequence>MTLLTTTVETPFGDMSLIGTQECLHVASFTADLDELRDRLAPPLRTHPIRRGETAAASALRAYFAGDIGALDEVAVSQPGGPFHTRVWAAMREVPPGTTVSYTELAARAGAPRAMRAAGSACARNAICLFVPCHRIVRSDGGLGGYYYGLATKRRLLEHESVTER</sequence>
<evidence type="ECO:0000256" key="6">
    <source>
        <dbReference type="ARBA" id="ARBA00022763"/>
    </source>
</evidence>
<evidence type="ECO:0000256" key="7">
    <source>
        <dbReference type="ARBA" id="ARBA00023204"/>
    </source>
</evidence>
<reference evidence="10 13" key="3">
    <citation type="submission" date="2020-10" db="EMBL/GenBank/DDBJ databases">
        <title>Ca. Dormibacterota MAGs.</title>
        <authorList>
            <person name="Montgomery K."/>
        </authorList>
    </citation>
    <scope>NUCLEOTIDE SEQUENCE [LARGE SCALE GENOMIC DNA]</scope>
    <source>
        <strain evidence="10">SC8812_S17_18</strain>
    </source>
</reference>
<evidence type="ECO:0000313" key="11">
    <source>
        <dbReference type="EMBL" id="PZR79288.1"/>
    </source>
</evidence>
<evidence type="ECO:0000313" key="13">
    <source>
        <dbReference type="Proteomes" id="UP000606991"/>
    </source>
</evidence>
<evidence type="ECO:0000313" key="10">
    <source>
        <dbReference type="EMBL" id="MBJ7593247.1"/>
    </source>
</evidence>
<keyword evidence="6" id="KW-0227">DNA damage</keyword>
<comment type="catalytic activity">
    <reaction evidence="1">
        <text>a 4-O-methyl-thymidine in DNA + L-cysteinyl-[protein] = a thymidine in DNA + S-methyl-L-cysteinyl-[protein]</text>
        <dbReference type="Rhea" id="RHEA:53428"/>
        <dbReference type="Rhea" id="RHEA-COMP:10131"/>
        <dbReference type="Rhea" id="RHEA-COMP:10132"/>
        <dbReference type="Rhea" id="RHEA-COMP:13555"/>
        <dbReference type="Rhea" id="RHEA-COMP:13556"/>
        <dbReference type="ChEBI" id="CHEBI:29950"/>
        <dbReference type="ChEBI" id="CHEBI:82612"/>
        <dbReference type="ChEBI" id="CHEBI:137386"/>
        <dbReference type="ChEBI" id="CHEBI:137387"/>
        <dbReference type="EC" id="2.1.1.63"/>
    </reaction>
</comment>
<dbReference type="Pfam" id="PF01035">
    <property type="entry name" value="DNA_binding_1"/>
    <property type="match status" value="1"/>
</dbReference>
<dbReference type="EMBL" id="JAEKNS010000002">
    <property type="protein sequence ID" value="MBJ7593247.1"/>
    <property type="molecule type" value="Genomic_DNA"/>
</dbReference>
<dbReference type="AlphaFoldDB" id="A0A2W6A1B4"/>
<dbReference type="SUPFAM" id="SSF53155">
    <property type="entry name" value="Methylated DNA-protein cysteine methyltransferase domain"/>
    <property type="match status" value="1"/>
</dbReference>
<dbReference type="PROSITE" id="PS00374">
    <property type="entry name" value="MGMT"/>
    <property type="match status" value="1"/>
</dbReference>
<dbReference type="InterPro" id="IPR014048">
    <property type="entry name" value="MethylDNA_cys_MeTrfase_DNA-bd"/>
</dbReference>
<evidence type="ECO:0000259" key="9">
    <source>
        <dbReference type="Pfam" id="PF01035"/>
    </source>
</evidence>
<evidence type="ECO:0000256" key="3">
    <source>
        <dbReference type="ARBA" id="ARBA00011918"/>
    </source>
</evidence>
<dbReference type="Gene3D" id="1.10.10.10">
    <property type="entry name" value="Winged helix-like DNA-binding domain superfamily/Winged helix DNA-binding domain"/>
    <property type="match status" value="1"/>
</dbReference>
<dbReference type="GO" id="GO:0006281">
    <property type="term" value="P:DNA repair"/>
    <property type="evidence" value="ECO:0007669"/>
    <property type="project" value="UniProtKB-KW"/>
</dbReference>
<dbReference type="FunFam" id="1.10.10.10:FF:000214">
    <property type="entry name" value="Methylated-DNA--protein-cysteine methyltransferase"/>
    <property type="match status" value="1"/>
</dbReference>